<keyword evidence="5" id="KW-0238">DNA-binding</keyword>
<dbReference type="GO" id="GO:0005634">
    <property type="term" value="C:nucleus"/>
    <property type="evidence" value="ECO:0007669"/>
    <property type="project" value="UniProtKB-SubCell"/>
</dbReference>
<evidence type="ECO:0000313" key="13">
    <source>
        <dbReference type="EMBL" id="CAH1262613.1"/>
    </source>
</evidence>
<sequence length="1341" mass="145503">MKSQGHMWLQEHDQLDPSSTMYPQSHHMCSCCLKRAEKSRFAAKARRDQEGEEIQALAQQLPFHKETIQHLDKASVLRLATSYLRMKQHTREGQKEFVEELGGYRDNDPSYQNAIATLDDIQEGDLMLEALNSFLIFITRKGHIMYVSENVTSHLGLNQAHMIGENILQFLHPRDHKTIMEQMVYNPEDKTTVGAPVPDLTQTDLLAMDVDMDTDSMSEFDALKESGQSITQDRSFIVRMKSCLPKRPGSKARSFDYMVVQWSGRLRLRQVGNKYQVEGMTCLCKPLLPLGIVEIRIEGNMFMSRHSLDMRFTYCDTRIMTLVGYDPEEVVGKTAYQFHNPLDAHKVSNCHQHLIHAGQSTSKYYRFMGKLGDWIWLQTRATIIYNTGGDAQYVVCMNYVVSENEARRATVEENKSVEKSGHPTGCTCGEAMSPIPLSPQSSVNSPAPSIPHSPGSVSHSPGSMMSMSPGSSNLSFSPGPFSVQPSQPPSTPCLPSPSSSVAASPGSVPSPCGSCYNTKPVPSVPPVSPASSVQFSPGSAQRSESQNNILAVSSPTAAADSPQSVSSSTSADSPSSMNNASSFQCDESMDVDNAPDSTQADLGVFNNGQAIWRNDFGNSTNMQKQSDLAGYGMQAPKVEADLPDSFQCGQPSSMGIQSGQFGNMNGRGLEGSEYFAEDDVDMIFEDLLDIAQSESQGDENMAANISTSNEPCQQPTTNTPTDQILNMLQSAASQAFASGHGSNPVVIQNVFLSSGVQAQMPHMAGAATMVNQLVSGLTATAMKGRTSYPTISDVPDSDCTLQQPHVKQEVPQGMTELEYMVKLAELEQQQAFNKVPTSAQNASPVISSGVNVSSMPNIPNSVSANVPTFTQVSGVQMLASDMGGILNTMANTQQHSSTLAHRNITACAEQHTPNSMMNNFSNMSGIQQPRLNSSSPAVDKAPTPQSWSPGVNVCNMSTSSHQPFIVNQHQNNVPNGVNGLKNSSSGISTWACGNPVTITSTMSAPLTTSQSPRVASQVYPFCDTSSPVPTAHVPPVQQPSRPAMAAVSATVQSQPPESGQPTSDNTNGHISESLRRKHAKHPLLTSLLTGKRRTLDEYRGAQENLERMLADPEKTRLLGPGKAQLLSQLINSSKNGQQPMQKDGQSPPLQGPWAGQQGRPDSCVTEKMSRLEIVEARKQSKAAKAQLLTSMLLSEDTPPNSPAAPAIPGQTMETGGKFQEDPVDLTDTIDLDPLSPFTQEITDMAACLLEEYDGSQEPTVNTSPDSNFLPGMLSATDSIDQTMLYIDTAKQQPLEEVVPGQRKNFESELDHAQRLAEESQLKNLLKQSFHQAFLDMETTHA</sequence>
<evidence type="ECO:0000259" key="12">
    <source>
        <dbReference type="PROSITE" id="PS50888"/>
    </source>
</evidence>
<feature type="compositionally biased region" description="Polar residues" evidence="10">
    <location>
        <begin position="927"/>
        <end position="936"/>
    </location>
</feature>
<dbReference type="Pfam" id="PF00989">
    <property type="entry name" value="PAS"/>
    <property type="match status" value="1"/>
</dbReference>
<dbReference type="OrthoDB" id="6021714at2759"/>
<dbReference type="SMART" id="SM00353">
    <property type="entry name" value="HLH"/>
    <property type="match status" value="1"/>
</dbReference>
<dbReference type="SUPFAM" id="SSF47459">
    <property type="entry name" value="HLH, helix-loop-helix DNA-binding domain"/>
    <property type="match status" value="1"/>
</dbReference>
<dbReference type="CDD" id="cd11391">
    <property type="entry name" value="bHLH_PAS"/>
    <property type="match status" value="1"/>
</dbReference>
<organism evidence="13 14">
    <name type="scientific">Branchiostoma lanceolatum</name>
    <name type="common">Common lancelet</name>
    <name type="synonym">Amphioxus lanceolatum</name>
    <dbReference type="NCBI Taxonomy" id="7740"/>
    <lineage>
        <taxon>Eukaryota</taxon>
        <taxon>Metazoa</taxon>
        <taxon>Chordata</taxon>
        <taxon>Cephalochordata</taxon>
        <taxon>Leptocardii</taxon>
        <taxon>Amphioxiformes</taxon>
        <taxon>Branchiostomatidae</taxon>
        <taxon>Branchiostoma</taxon>
    </lineage>
</organism>
<dbReference type="PANTHER" id="PTHR23043">
    <property type="entry name" value="HYPOXIA-INDUCIBLE FACTOR 1 ALPHA"/>
    <property type="match status" value="1"/>
</dbReference>
<keyword evidence="14" id="KW-1185">Reference proteome</keyword>
<dbReference type="Proteomes" id="UP000838412">
    <property type="component" value="Chromosome 4"/>
</dbReference>
<evidence type="ECO:0000256" key="7">
    <source>
        <dbReference type="ARBA" id="ARBA00023163"/>
    </source>
</evidence>
<keyword evidence="8" id="KW-0539">Nucleus</keyword>
<dbReference type="Pfam" id="PF14598">
    <property type="entry name" value="PAS_11"/>
    <property type="match status" value="1"/>
</dbReference>
<accession>A0A8J9ZWR1</accession>
<dbReference type="InterPro" id="IPR013767">
    <property type="entry name" value="PAS_fold"/>
</dbReference>
<dbReference type="GO" id="GO:0000981">
    <property type="term" value="F:DNA-binding transcription factor activity, RNA polymerase II-specific"/>
    <property type="evidence" value="ECO:0007669"/>
    <property type="project" value="TreeGrafter"/>
</dbReference>
<keyword evidence="3" id="KW-0832">Ubl conjugation</keyword>
<feature type="domain" description="PAS" evidence="11">
    <location>
        <begin position="307"/>
        <end position="358"/>
    </location>
</feature>
<feature type="domain" description="PAS" evidence="11">
    <location>
        <begin position="127"/>
        <end position="183"/>
    </location>
</feature>
<feature type="compositionally biased region" description="Polar residues" evidence="10">
    <location>
        <begin position="438"/>
        <end position="447"/>
    </location>
</feature>
<evidence type="ECO:0000256" key="10">
    <source>
        <dbReference type="SAM" id="MobiDB-lite"/>
    </source>
</evidence>
<dbReference type="CDD" id="cd00130">
    <property type="entry name" value="PAS"/>
    <property type="match status" value="2"/>
</dbReference>
<dbReference type="InterPro" id="IPR035965">
    <property type="entry name" value="PAS-like_dom_sf"/>
</dbReference>
<dbReference type="NCBIfam" id="TIGR00229">
    <property type="entry name" value="sensory_box"/>
    <property type="match status" value="1"/>
</dbReference>
<dbReference type="PROSITE" id="PS50112">
    <property type="entry name" value="PAS"/>
    <property type="match status" value="2"/>
</dbReference>
<dbReference type="SMART" id="SM00091">
    <property type="entry name" value="PAS"/>
    <property type="match status" value="2"/>
</dbReference>
<feature type="region of interest" description="Disordered" evidence="10">
    <location>
        <begin position="524"/>
        <end position="602"/>
    </location>
</feature>
<dbReference type="GO" id="GO:0046983">
    <property type="term" value="F:protein dimerization activity"/>
    <property type="evidence" value="ECO:0007669"/>
    <property type="project" value="InterPro"/>
</dbReference>
<feature type="compositionally biased region" description="Low complexity" evidence="10">
    <location>
        <begin position="450"/>
        <end position="482"/>
    </location>
</feature>
<feature type="compositionally biased region" description="Pro residues" evidence="10">
    <location>
        <begin position="486"/>
        <end position="495"/>
    </location>
</feature>
<feature type="compositionally biased region" description="Low complexity" evidence="10">
    <location>
        <begin position="557"/>
        <end position="576"/>
    </location>
</feature>
<evidence type="ECO:0000256" key="8">
    <source>
        <dbReference type="ARBA" id="ARBA00023242"/>
    </source>
</evidence>
<keyword evidence="2" id="KW-0677">Repeat</keyword>
<name>A0A8J9ZWR1_BRALA</name>
<dbReference type="FunFam" id="3.30.450.20:FF:000015">
    <property type="entry name" value="Hypoxia-inducible factor 1-alpha isoform 1"/>
    <property type="match status" value="1"/>
</dbReference>
<dbReference type="GO" id="GO:0000977">
    <property type="term" value="F:RNA polymerase II transcription regulatory region sequence-specific DNA binding"/>
    <property type="evidence" value="ECO:0007669"/>
    <property type="project" value="TreeGrafter"/>
</dbReference>
<gene>
    <name evidence="13" type="primary">HIF1A</name>
    <name evidence="13" type="ORF">BLAG_LOCUS17587</name>
</gene>
<evidence type="ECO:0000256" key="4">
    <source>
        <dbReference type="ARBA" id="ARBA00023015"/>
    </source>
</evidence>
<evidence type="ECO:0000259" key="11">
    <source>
        <dbReference type="PROSITE" id="PS50112"/>
    </source>
</evidence>
<protein>
    <submittedName>
        <fullName evidence="13">HIF1A protein</fullName>
    </submittedName>
</protein>
<feature type="compositionally biased region" description="Low complexity" evidence="10">
    <location>
        <begin position="496"/>
        <end position="511"/>
    </location>
</feature>
<evidence type="ECO:0000256" key="2">
    <source>
        <dbReference type="ARBA" id="ARBA00022737"/>
    </source>
</evidence>
<dbReference type="InterPro" id="IPR011598">
    <property type="entry name" value="bHLH_dom"/>
</dbReference>
<keyword evidence="9" id="KW-0379">Hydroxylation</keyword>
<dbReference type="InterPro" id="IPR001610">
    <property type="entry name" value="PAC"/>
</dbReference>
<keyword evidence="6" id="KW-0010">Activator</keyword>
<feature type="domain" description="BHLH" evidence="12">
    <location>
        <begin position="34"/>
        <end position="87"/>
    </location>
</feature>
<dbReference type="PROSITE" id="PS50888">
    <property type="entry name" value="BHLH"/>
    <property type="match status" value="1"/>
</dbReference>
<dbReference type="PANTHER" id="PTHR23043:SF40">
    <property type="match status" value="1"/>
</dbReference>
<reference evidence="13" key="1">
    <citation type="submission" date="2022-01" db="EMBL/GenBank/DDBJ databases">
        <authorList>
            <person name="Braso-Vives M."/>
        </authorList>
    </citation>
    <scope>NUCLEOTIDE SEQUENCE</scope>
</reference>
<evidence type="ECO:0000256" key="9">
    <source>
        <dbReference type="ARBA" id="ARBA00023278"/>
    </source>
</evidence>
<dbReference type="Gene3D" id="4.10.280.10">
    <property type="entry name" value="Helix-loop-helix DNA-binding domain"/>
    <property type="match status" value="1"/>
</dbReference>
<feature type="region of interest" description="Disordered" evidence="10">
    <location>
        <begin position="927"/>
        <end position="948"/>
    </location>
</feature>
<feature type="region of interest" description="Disordered" evidence="10">
    <location>
        <begin position="1030"/>
        <end position="1081"/>
    </location>
</feature>
<keyword evidence="4" id="KW-0805">Transcription regulation</keyword>
<evidence type="ECO:0000256" key="1">
    <source>
        <dbReference type="ARBA" id="ARBA00004123"/>
    </source>
</evidence>
<feature type="region of interest" description="Disordered" evidence="10">
    <location>
        <begin position="1194"/>
        <end position="1219"/>
    </location>
</feature>
<dbReference type="InterPro" id="IPR000014">
    <property type="entry name" value="PAS"/>
</dbReference>
<feature type="compositionally biased region" description="Basic and acidic residues" evidence="10">
    <location>
        <begin position="410"/>
        <end position="421"/>
    </location>
</feature>
<dbReference type="Pfam" id="PF23171">
    <property type="entry name" value="bHLH_HIF1A"/>
    <property type="match status" value="1"/>
</dbReference>
<evidence type="ECO:0000256" key="6">
    <source>
        <dbReference type="ARBA" id="ARBA00023159"/>
    </source>
</evidence>
<dbReference type="InterPro" id="IPR036638">
    <property type="entry name" value="HLH_DNA-bd_sf"/>
</dbReference>
<dbReference type="SMART" id="SM00086">
    <property type="entry name" value="PAC"/>
    <property type="match status" value="1"/>
</dbReference>
<feature type="compositionally biased region" description="Polar residues" evidence="10">
    <location>
        <begin position="534"/>
        <end position="556"/>
    </location>
</feature>
<evidence type="ECO:0000256" key="5">
    <source>
        <dbReference type="ARBA" id="ARBA00023125"/>
    </source>
</evidence>
<feature type="region of interest" description="Disordered" evidence="10">
    <location>
        <begin position="410"/>
        <end position="511"/>
    </location>
</feature>
<comment type="subcellular location">
    <subcellularLocation>
        <location evidence="1">Nucleus</location>
    </subcellularLocation>
</comment>
<feature type="compositionally biased region" description="Polar residues" evidence="10">
    <location>
        <begin position="1049"/>
        <end position="1070"/>
    </location>
</feature>
<evidence type="ECO:0000256" key="3">
    <source>
        <dbReference type="ARBA" id="ARBA00022843"/>
    </source>
</evidence>
<dbReference type="EMBL" id="OV696689">
    <property type="protein sequence ID" value="CAH1262613.1"/>
    <property type="molecule type" value="Genomic_DNA"/>
</dbReference>
<feature type="region of interest" description="Disordered" evidence="10">
    <location>
        <begin position="1134"/>
        <end position="1162"/>
    </location>
</feature>
<evidence type="ECO:0000313" key="14">
    <source>
        <dbReference type="Proteomes" id="UP000838412"/>
    </source>
</evidence>
<feature type="compositionally biased region" description="Polar residues" evidence="10">
    <location>
        <begin position="1134"/>
        <end position="1148"/>
    </location>
</feature>
<dbReference type="Gene3D" id="3.30.450.20">
    <property type="entry name" value="PAS domain"/>
    <property type="match status" value="2"/>
</dbReference>
<proteinExistence type="predicted"/>
<dbReference type="SUPFAM" id="SSF55785">
    <property type="entry name" value="PYP-like sensor domain (PAS domain)"/>
    <property type="match status" value="2"/>
</dbReference>
<keyword evidence="7" id="KW-0804">Transcription</keyword>